<reference evidence="1 2" key="1">
    <citation type="submission" date="2023-11" db="EMBL/GenBank/DDBJ databases">
        <title>Halocaridina rubra genome assembly.</title>
        <authorList>
            <person name="Smith C."/>
        </authorList>
    </citation>
    <scope>NUCLEOTIDE SEQUENCE [LARGE SCALE GENOMIC DNA]</scope>
    <source>
        <strain evidence="1">EP-1</strain>
        <tissue evidence="1">Whole</tissue>
    </source>
</reference>
<proteinExistence type="predicted"/>
<accession>A0AAN8WYL0</accession>
<comment type="caution">
    <text evidence="1">The sequence shown here is derived from an EMBL/GenBank/DDBJ whole genome shotgun (WGS) entry which is preliminary data.</text>
</comment>
<keyword evidence="2" id="KW-1185">Reference proteome</keyword>
<organism evidence="1 2">
    <name type="scientific">Halocaridina rubra</name>
    <name type="common">Hawaiian red shrimp</name>
    <dbReference type="NCBI Taxonomy" id="373956"/>
    <lineage>
        <taxon>Eukaryota</taxon>
        <taxon>Metazoa</taxon>
        <taxon>Ecdysozoa</taxon>
        <taxon>Arthropoda</taxon>
        <taxon>Crustacea</taxon>
        <taxon>Multicrustacea</taxon>
        <taxon>Malacostraca</taxon>
        <taxon>Eumalacostraca</taxon>
        <taxon>Eucarida</taxon>
        <taxon>Decapoda</taxon>
        <taxon>Pleocyemata</taxon>
        <taxon>Caridea</taxon>
        <taxon>Atyoidea</taxon>
        <taxon>Atyidae</taxon>
        <taxon>Halocaridina</taxon>
    </lineage>
</organism>
<dbReference type="AlphaFoldDB" id="A0AAN8WYL0"/>
<protein>
    <submittedName>
        <fullName evidence="1">Uncharacterized protein</fullName>
    </submittedName>
</protein>
<evidence type="ECO:0000313" key="1">
    <source>
        <dbReference type="EMBL" id="KAK7074746.1"/>
    </source>
</evidence>
<sequence length="775" mass="89180">MVERNLGDDVRLECRLRLEALLRQADPCLVCINPDTLRLYTPSPSGIGEGYEIAVDELIFCPRQDGSQSRAWIVGAEEGRGHNSLAQHFAHIWCSKPSTVSSLQTYKGLLAFNSEQISSEGCWEAVKTFLPDTLARWGAPEFAEWMEESPVLIIIEDFDYRKCRDFMLETLEEWREADFLVLTSPSYIVDSAALFGEYLPTLKLTIADIESPTASKLKNSTLSSKERYNFCNWCEDNWSFTREILSYPVLLQPFCYAWKSKHINTSTKTTTQLLWNILEAHITKNLHMEHCAIEKWFLAVGQLARSSLEDKDRRPVQKAHVMNKAQNIFQGDFAKDLISSAIPCLSSWLCRSNIYFPFPIKQFLAAWEVINQLVNGASLKLLTKHLIDEDSVVLFTAGHLARILLLQPESANKYVYRCARHLISHMDRAKDRFVYTLRVINEFLVHPWILEAFKAEVVFSKHWEIHDRGISVLPIEALLQFDNPQKILLLLSKPREAPDLEGVVHLLANHSIPLALMESTHLQWESPCTTDKLIKILQRGKAVLQDFIGCLTCDTILSLGNFETTRYLVCIRARVTNLEAVQAFLDCPRHLPHLMWLEPDFDIPFRDLQQVQLPEVNTNLMDVCFKDISDDDIPLLCELLAHMRRHYSGLHLTRSTVSPQGVIDILKQFYKRGMKLTTDIKAVNRYRRWRFPALSSIHPAEEMTQERVQHLLGYDDRHHYNDNEVRSSALTSQKEAGVLVEFLKLMEDLLCFRYTCNNYIIIKHCSGIVEAKKLL</sequence>
<evidence type="ECO:0000313" key="2">
    <source>
        <dbReference type="Proteomes" id="UP001381693"/>
    </source>
</evidence>
<name>A0AAN8WYL0_HALRR</name>
<dbReference type="Proteomes" id="UP001381693">
    <property type="component" value="Unassembled WGS sequence"/>
</dbReference>
<dbReference type="EMBL" id="JAXCGZ010011469">
    <property type="protein sequence ID" value="KAK7074746.1"/>
    <property type="molecule type" value="Genomic_DNA"/>
</dbReference>
<gene>
    <name evidence="1" type="ORF">SK128_016307</name>
</gene>